<dbReference type="RefSeq" id="WP_184748122.1">
    <property type="nucleotide sequence ID" value="NZ_JACHGJ010000008.1"/>
</dbReference>
<dbReference type="Proteomes" id="UP000587760">
    <property type="component" value="Unassembled WGS sequence"/>
</dbReference>
<keyword evidence="2" id="KW-1185">Reference proteome</keyword>
<dbReference type="EMBL" id="JACHGJ010000008">
    <property type="protein sequence ID" value="MBB6481887.1"/>
    <property type="molecule type" value="Genomic_DNA"/>
</dbReference>
<gene>
    <name evidence="1" type="ORF">HNR50_003568</name>
</gene>
<dbReference type="SUPFAM" id="SSF109604">
    <property type="entry name" value="HD-domain/PDEase-like"/>
    <property type="match status" value="1"/>
</dbReference>
<reference evidence="1 2" key="1">
    <citation type="submission" date="2020-08" db="EMBL/GenBank/DDBJ databases">
        <title>Genomic Encyclopedia of Type Strains, Phase IV (KMG-IV): sequencing the most valuable type-strain genomes for metagenomic binning, comparative biology and taxonomic classification.</title>
        <authorList>
            <person name="Goeker M."/>
        </authorList>
    </citation>
    <scope>NUCLEOTIDE SEQUENCE [LARGE SCALE GENOMIC DNA]</scope>
    <source>
        <strain evidence="1 2">DSM 2461</strain>
    </source>
</reference>
<evidence type="ECO:0000313" key="1">
    <source>
        <dbReference type="EMBL" id="MBB6481887.1"/>
    </source>
</evidence>
<name>A0A841RF96_9SPIO</name>
<evidence type="ECO:0000313" key="2">
    <source>
        <dbReference type="Proteomes" id="UP000587760"/>
    </source>
</evidence>
<comment type="caution">
    <text evidence="1">The sequence shown here is derived from an EMBL/GenBank/DDBJ whole genome shotgun (WGS) entry which is preliminary data.</text>
</comment>
<protein>
    <submittedName>
        <fullName evidence="1">HD-GYP domain-containing protein (C-di-GMP phosphodiesterase class II)</fullName>
    </submittedName>
</protein>
<sequence>MNNSTVSMEKVRKLDERVFQELLRVNCSLLCVNKARGKRRTIPLRALYENDREFWLRESSEWSYFVDSSLIDHINDGLKAVDLELEKRLTRHEESIEKELSGEYSLLREIPPGERINALRETLEKINRLIESRHFSDQEKRDVLVEASYYSWLVNKVTLEEVSGLSDRDARLASEEVARMTEKIVDALSDVLSEEDERYTYMHSLMDKSNGSTVRHMVRTFVMAHRFILFFNRQMNEKGLASRLRADFGLYRKWYASLLPGIPEQDLTLEHIFKGGIRPVSEKELKVYSAGFLLHDIGKQRYINYFEGAEGYDSRKVEAHAKTGFRMLLQKSVYSRKIAAIAGFHHEYYGHESGYGYYRELKALMQLDNCNHRHNSCISYDLDDLNRFESLAYLPVKFLEIVDVYDAVTDPVRTYKRHMRTGEALKFIRTEFVDNNKKLDIILFDLFVRFMASERPVV</sequence>
<proteinExistence type="predicted"/>
<dbReference type="Gene3D" id="1.10.3210.10">
    <property type="entry name" value="Hypothetical protein af1432"/>
    <property type="match status" value="1"/>
</dbReference>
<dbReference type="AlphaFoldDB" id="A0A841RF96"/>
<accession>A0A841RF96</accession>
<organism evidence="1 2">
    <name type="scientific">Spirochaeta isovalerica</name>
    <dbReference type="NCBI Taxonomy" id="150"/>
    <lineage>
        <taxon>Bacteria</taxon>
        <taxon>Pseudomonadati</taxon>
        <taxon>Spirochaetota</taxon>
        <taxon>Spirochaetia</taxon>
        <taxon>Spirochaetales</taxon>
        <taxon>Spirochaetaceae</taxon>
        <taxon>Spirochaeta</taxon>
    </lineage>
</organism>